<dbReference type="HOGENOM" id="CLU_006538_1_0_9"/>
<feature type="domain" description="Glycosyltransferase 2-like" evidence="7">
    <location>
        <begin position="18"/>
        <end position="135"/>
    </location>
</feature>
<dbReference type="EMBL" id="CP001758">
    <property type="protein sequence ID" value="ADG41262.1"/>
    <property type="molecule type" value="Genomic_DNA"/>
</dbReference>
<protein>
    <submittedName>
        <fullName evidence="8">Membrane-bound protein</fullName>
    </submittedName>
</protein>
<dbReference type="RefSeq" id="WP_013103851.1">
    <property type="nucleotide sequence ID" value="NC_014136.1"/>
</dbReference>
<keyword evidence="6" id="KW-0472">Membrane</keyword>
<dbReference type="GO" id="GO:0005886">
    <property type="term" value="C:plasma membrane"/>
    <property type="evidence" value="ECO:0007669"/>
    <property type="project" value="UniProtKB-SubCell"/>
</dbReference>
<gene>
    <name evidence="8" type="ordered locus">LKI_08615</name>
</gene>
<dbReference type="Pfam" id="PF00535">
    <property type="entry name" value="Glycos_transf_2"/>
    <property type="match status" value="1"/>
</dbReference>
<evidence type="ECO:0000256" key="4">
    <source>
        <dbReference type="ARBA" id="ARBA00022679"/>
    </source>
</evidence>
<organism evidence="8 9">
    <name type="scientific">Leuconostoc kimchii (strain IMSNU 11154 / KCTC 2386 / IH25)</name>
    <dbReference type="NCBI Taxonomy" id="762051"/>
    <lineage>
        <taxon>Bacteria</taxon>
        <taxon>Bacillati</taxon>
        <taxon>Bacillota</taxon>
        <taxon>Bacilli</taxon>
        <taxon>Lactobacillales</taxon>
        <taxon>Lactobacillaceae</taxon>
        <taxon>Leuconostoc</taxon>
    </lineage>
</organism>
<evidence type="ECO:0000256" key="2">
    <source>
        <dbReference type="ARBA" id="ARBA00010488"/>
    </source>
</evidence>
<keyword evidence="3" id="KW-1003">Cell membrane</keyword>
<dbReference type="PANTHER" id="PTHR22916:SF3">
    <property type="entry name" value="UDP-GLCNAC:BETAGAL BETA-1,3-N-ACETYLGLUCOSAMINYLTRANSFERASE-LIKE PROTEIN 1"/>
    <property type="match status" value="1"/>
</dbReference>
<reference evidence="8 9" key="1">
    <citation type="journal article" date="2010" name="J. Bacteriol.">
        <title>Complete genome sequence analysis of Leuconostoc kimchii IMSNU 11154.</title>
        <authorList>
            <person name="Oh H.M."/>
            <person name="Cho Y.J."/>
            <person name="Kim B.K."/>
            <person name="Roe J.H."/>
            <person name="Kang S.O."/>
            <person name="Nahm B.H."/>
            <person name="Jeong G."/>
            <person name="Han H.U."/>
            <person name="Chun J."/>
        </authorList>
    </citation>
    <scope>NUCLEOTIDE SEQUENCE [LARGE SCALE GENOMIC DNA]</scope>
    <source>
        <strain evidence="9">IMSNU 11154 / KCTC 2386 / IH25</strain>
    </source>
</reference>
<sequence>MNETNLRSNLTKSTKSFSIIMAAYNVEKYLDEAITSIVNQTLNFKKYVEIIIVNDGSSDNTLIVAQRWQNDYPDNIKVVDKVNEGVSAARNAGLKVSSGKIINFMDADDMLDSGALYALNLFFQNHADVKIVKIPLMMFEAKTGPHVLNKIFTKSEEIVNIESAPSKIFAHISSTFIVRSLLIENNLEFEVGRKYGEDLSLVAQIVEIEQKFGLINDIYYLYRARDAADSAMDSSRSDPETYIPNVEMLIKLAESNQNETGQIDKWLQMLIMYDIAWKVRREELPFVGDSAWYDTYLDKLTDILHYISEDVIDSQGHLSWVKKESIKYIKNSGKWPDYRRPIGNVIKTKKDVILSAGKKKYRLSNLEGKIYVAKYRPETDTLNLTIVINHLWGDLLSLVATDGDKVFHAESINEPARQKMISLPIQSIKTFEFNIDLVDLNDSEQLSFEVKYEGISLPLKVNFAGMLVSIGGGIKKNYVWSRTKLLRFNFDKNQFSILNNTVQNLLKLETDFKKGILATHLDNDRKQELIELRKLALRSKGSSQVINIFQDREDRADDNAEVFYQFVQKNHPEWTNVFVLKPDSPDWDRLDNLNYKLVEYGSKLHEQMLVQATNLISSQADLTIMRPWAKDYGYLRDAYHYNFIFLQHGVTKHDLSIWLRKIEKDIRVLVTVSDYEKKGFLDYGYEYSENEVVVTGFPRFDRFSILNTESDFKKEGVILIAPTWRNGIWGEADSLDVKKQKLIETEFFKKWQELLLDPRLEKLVETGNEILWLPHPHFREVDSAFEIPNYVREVRTDERYVDILKYSDTLVTDFSSIYFDMAYQNKPTIYYQFDSGNVNNKAGYFDFETMGFGPVFENLDGTMDQLQMISKNGFSINAHYMERIQNFFKYVDNDSSERLAVEVESLVKYKLEQEATMYSDEQLSEVFSGAVSSISLKVEKAQNKSKLNFKKARKYVKNHLKNDSLSYKMAKLVYSKVK</sequence>
<evidence type="ECO:0000313" key="8">
    <source>
        <dbReference type="EMBL" id="ADG41262.1"/>
    </source>
</evidence>
<dbReference type="InterPro" id="IPR007554">
    <property type="entry name" value="Glycerophosphate_synth"/>
</dbReference>
<dbReference type="InterPro" id="IPR001173">
    <property type="entry name" value="Glyco_trans_2-like"/>
</dbReference>
<accession>D5T5D2</accession>
<dbReference type="AlphaFoldDB" id="D5T5D2"/>
<dbReference type="Gene3D" id="3.90.550.10">
    <property type="entry name" value="Spore Coat Polysaccharide Biosynthesis Protein SpsA, Chain A"/>
    <property type="match status" value="1"/>
</dbReference>
<dbReference type="STRING" id="762051.LKI_08615"/>
<evidence type="ECO:0000256" key="1">
    <source>
        <dbReference type="ARBA" id="ARBA00004202"/>
    </source>
</evidence>
<proteinExistence type="inferred from homology"/>
<evidence type="ECO:0000313" key="9">
    <source>
        <dbReference type="Proteomes" id="UP000002362"/>
    </source>
</evidence>
<dbReference type="KEGG" id="lki:LKI_08615"/>
<comment type="similarity">
    <text evidence="2">Belongs to the CDP-glycerol glycerophosphotransferase family.</text>
</comment>
<evidence type="ECO:0000256" key="5">
    <source>
        <dbReference type="ARBA" id="ARBA00022944"/>
    </source>
</evidence>
<dbReference type="PATRIC" id="fig|762051.18.peg.1734"/>
<dbReference type="GO" id="GO:0047355">
    <property type="term" value="F:CDP-glycerol glycerophosphotransferase activity"/>
    <property type="evidence" value="ECO:0007669"/>
    <property type="project" value="InterPro"/>
</dbReference>
<dbReference type="Proteomes" id="UP000002362">
    <property type="component" value="Chromosome"/>
</dbReference>
<keyword evidence="4" id="KW-0808">Transferase</keyword>
<dbReference type="Pfam" id="PF04464">
    <property type="entry name" value="Glyphos_transf"/>
    <property type="match status" value="1"/>
</dbReference>
<dbReference type="CDD" id="cd00761">
    <property type="entry name" value="Glyco_tranf_GTA_type"/>
    <property type="match status" value="1"/>
</dbReference>
<dbReference type="InterPro" id="IPR043149">
    <property type="entry name" value="TagF_N"/>
</dbReference>
<dbReference type="Gene3D" id="3.40.50.12580">
    <property type="match status" value="1"/>
</dbReference>
<dbReference type="eggNOG" id="COG1887">
    <property type="taxonomic scope" value="Bacteria"/>
</dbReference>
<dbReference type="GO" id="GO:0016758">
    <property type="term" value="F:hexosyltransferase activity"/>
    <property type="evidence" value="ECO:0007669"/>
    <property type="project" value="UniProtKB-ARBA"/>
</dbReference>
<evidence type="ECO:0000256" key="6">
    <source>
        <dbReference type="ARBA" id="ARBA00023136"/>
    </source>
</evidence>
<dbReference type="OrthoDB" id="9804196at2"/>
<dbReference type="CAZy" id="GT2">
    <property type="family name" value="Glycosyltransferase Family 2"/>
</dbReference>
<dbReference type="GO" id="GO:0019350">
    <property type="term" value="P:teichoic acid biosynthetic process"/>
    <property type="evidence" value="ECO:0007669"/>
    <property type="project" value="UniProtKB-KW"/>
</dbReference>
<comment type="subcellular location">
    <subcellularLocation>
        <location evidence="1">Cell membrane</location>
        <topology evidence="1">Peripheral membrane protein</topology>
    </subcellularLocation>
</comment>
<dbReference type="SUPFAM" id="SSF53448">
    <property type="entry name" value="Nucleotide-diphospho-sugar transferases"/>
    <property type="match status" value="1"/>
</dbReference>
<dbReference type="InterPro" id="IPR029044">
    <property type="entry name" value="Nucleotide-diphossugar_trans"/>
</dbReference>
<keyword evidence="5" id="KW-0777">Teichoic acid biosynthesis</keyword>
<dbReference type="PANTHER" id="PTHR22916">
    <property type="entry name" value="GLYCOSYLTRANSFERASE"/>
    <property type="match status" value="1"/>
</dbReference>
<evidence type="ECO:0000256" key="3">
    <source>
        <dbReference type="ARBA" id="ARBA00022475"/>
    </source>
</evidence>
<dbReference type="Gene3D" id="3.40.50.11820">
    <property type="match status" value="1"/>
</dbReference>
<dbReference type="InterPro" id="IPR043148">
    <property type="entry name" value="TagF_C"/>
</dbReference>
<dbReference type="eggNOG" id="COG0463">
    <property type="taxonomic scope" value="Bacteria"/>
</dbReference>
<dbReference type="SUPFAM" id="SSF53756">
    <property type="entry name" value="UDP-Glycosyltransferase/glycogen phosphorylase"/>
    <property type="match status" value="1"/>
</dbReference>
<name>D5T5D2_LEUKI</name>
<evidence type="ECO:0000259" key="7">
    <source>
        <dbReference type="Pfam" id="PF00535"/>
    </source>
</evidence>